<dbReference type="Pfam" id="PF07816">
    <property type="entry name" value="DUF1645"/>
    <property type="match status" value="1"/>
</dbReference>
<accession>A0A6A1USR7</accession>
<proteinExistence type="predicted"/>
<dbReference type="OrthoDB" id="667051at2759"/>
<evidence type="ECO:0000313" key="3">
    <source>
        <dbReference type="Proteomes" id="UP000516437"/>
    </source>
</evidence>
<dbReference type="Proteomes" id="UP000516437">
    <property type="component" value="Chromosome 8"/>
</dbReference>
<feature type="region of interest" description="Disordered" evidence="1">
    <location>
        <begin position="297"/>
        <end position="356"/>
    </location>
</feature>
<evidence type="ECO:0000256" key="1">
    <source>
        <dbReference type="SAM" id="MobiDB-lite"/>
    </source>
</evidence>
<dbReference type="AlphaFoldDB" id="A0A6A1USR7"/>
<protein>
    <submittedName>
        <fullName evidence="2">Uncharacterized protein</fullName>
    </submittedName>
</protein>
<organism evidence="2 3">
    <name type="scientific">Morella rubra</name>
    <name type="common">Chinese bayberry</name>
    <dbReference type="NCBI Taxonomy" id="262757"/>
    <lineage>
        <taxon>Eukaryota</taxon>
        <taxon>Viridiplantae</taxon>
        <taxon>Streptophyta</taxon>
        <taxon>Embryophyta</taxon>
        <taxon>Tracheophyta</taxon>
        <taxon>Spermatophyta</taxon>
        <taxon>Magnoliopsida</taxon>
        <taxon>eudicotyledons</taxon>
        <taxon>Gunneridae</taxon>
        <taxon>Pentapetalae</taxon>
        <taxon>rosids</taxon>
        <taxon>fabids</taxon>
        <taxon>Fagales</taxon>
        <taxon>Myricaceae</taxon>
        <taxon>Morella</taxon>
    </lineage>
</organism>
<feature type="region of interest" description="Disordered" evidence="1">
    <location>
        <begin position="158"/>
        <end position="187"/>
    </location>
</feature>
<feature type="compositionally biased region" description="Basic and acidic residues" evidence="1">
    <location>
        <begin position="170"/>
        <end position="187"/>
    </location>
</feature>
<sequence length="403" mass="44130">MVLVQSPSSGGTQEASDTDYLISFADGKTVDASEENGCREEFDSACSTPYVSAPSSPGRSPVSGYFFSAPASPMHYVLYSAPSATYPSSSESAHFRSTHPVDTKSFEFDFSSRFSSNYSVAVGSMSSADELFLNGQIRPMKLSSHLKRPQILAPLLDLDEGEELEEDQKETEKEEHSDSVKRGRDLKLRSRSLHRKARSLSPLRNSEFQWLQVEDNGKVKHVDNLILDLQEDVAGGKQSETTAVSTETTPSCSASSSRSSSTGRNSKKWIFLKDLLHRSKSEGRGNGKEKFWSSISSFATSSKEKPSPPPTKENEGRRKLKQKQSSKQAGRSAANGVAARKRRVPAPSPHELHYTANRAQAEELKKRTYLPYRQGLLGCLGFSSKGYGALNGLTRALNPVSSG</sequence>
<gene>
    <name evidence="2" type="ORF">CJ030_MR8G026865</name>
</gene>
<feature type="compositionally biased region" description="Low complexity" evidence="1">
    <location>
        <begin position="245"/>
        <end position="262"/>
    </location>
</feature>
<feature type="compositionally biased region" description="Basic and acidic residues" evidence="1">
    <location>
        <begin position="302"/>
        <end position="317"/>
    </location>
</feature>
<keyword evidence="3" id="KW-1185">Reference proteome</keyword>
<dbReference type="PANTHER" id="PTHR33095">
    <property type="entry name" value="OS07G0619500 PROTEIN"/>
    <property type="match status" value="1"/>
</dbReference>
<dbReference type="InterPro" id="IPR012442">
    <property type="entry name" value="DUF1645_plant"/>
</dbReference>
<feature type="compositionally biased region" description="Acidic residues" evidence="1">
    <location>
        <begin position="158"/>
        <end position="169"/>
    </location>
</feature>
<dbReference type="PANTHER" id="PTHR33095:SF132">
    <property type="entry name" value="STRESS RESPONSE NST1-LIKE PROTEIN (DUF1645)"/>
    <property type="match status" value="1"/>
</dbReference>
<feature type="region of interest" description="Disordered" evidence="1">
    <location>
        <begin position="234"/>
        <end position="264"/>
    </location>
</feature>
<name>A0A6A1USR7_9ROSI</name>
<evidence type="ECO:0000313" key="2">
    <source>
        <dbReference type="EMBL" id="KAB1203271.1"/>
    </source>
</evidence>
<dbReference type="EMBL" id="RXIC02000026">
    <property type="protein sequence ID" value="KAB1203271.1"/>
    <property type="molecule type" value="Genomic_DNA"/>
</dbReference>
<reference evidence="2 3" key="1">
    <citation type="journal article" date="2019" name="Plant Biotechnol. J.">
        <title>The red bayberry genome and genetic basis of sex determination.</title>
        <authorList>
            <person name="Jia H.M."/>
            <person name="Jia H.J."/>
            <person name="Cai Q.L."/>
            <person name="Wang Y."/>
            <person name="Zhao H.B."/>
            <person name="Yang W.F."/>
            <person name="Wang G.Y."/>
            <person name="Li Y.H."/>
            <person name="Zhan D.L."/>
            <person name="Shen Y.T."/>
            <person name="Niu Q.F."/>
            <person name="Chang L."/>
            <person name="Qiu J."/>
            <person name="Zhao L."/>
            <person name="Xie H.B."/>
            <person name="Fu W.Y."/>
            <person name="Jin J."/>
            <person name="Li X.W."/>
            <person name="Jiao Y."/>
            <person name="Zhou C.C."/>
            <person name="Tu T."/>
            <person name="Chai C.Y."/>
            <person name="Gao J.L."/>
            <person name="Fan L.J."/>
            <person name="van de Weg E."/>
            <person name="Wang J.Y."/>
            <person name="Gao Z.S."/>
        </authorList>
    </citation>
    <scope>NUCLEOTIDE SEQUENCE [LARGE SCALE GENOMIC DNA]</scope>
    <source>
        <tissue evidence="2">Leaves</tissue>
    </source>
</reference>
<comment type="caution">
    <text evidence="2">The sequence shown here is derived from an EMBL/GenBank/DDBJ whole genome shotgun (WGS) entry which is preliminary data.</text>
</comment>